<evidence type="ECO:0000259" key="6">
    <source>
        <dbReference type="PROSITE" id="PS50977"/>
    </source>
</evidence>
<evidence type="ECO:0000256" key="2">
    <source>
        <dbReference type="ARBA" id="ARBA00023125"/>
    </source>
</evidence>
<dbReference type="EMBL" id="FQVU01000002">
    <property type="protein sequence ID" value="SHG17140.1"/>
    <property type="molecule type" value="Genomic_DNA"/>
</dbReference>
<dbReference type="RefSeq" id="WP_073388283.1">
    <property type="nucleotide sequence ID" value="NZ_FQVU01000002.1"/>
</dbReference>
<dbReference type="PROSITE" id="PS01081">
    <property type="entry name" value="HTH_TETR_1"/>
    <property type="match status" value="1"/>
</dbReference>
<accession>A0A1M5HMH4</accession>
<dbReference type="InterPro" id="IPR001647">
    <property type="entry name" value="HTH_TetR"/>
</dbReference>
<keyword evidence="2 4" id="KW-0238">DNA-binding</keyword>
<feature type="DNA-binding region" description="H-T-H motif" evidence="4">
    <location>
        <begin position="52"/>
        <end position="71"/>
    </location>
</feature>
<evidence type="ECO:0000256" key="1">
    <source>
        <dbReference type="ARBA" id="ARBA00023015"/>
    </source>
</evidence>
<evidence type="ECO:0000313" key="7">
    <source>
        <dbReference type="EMBL" id="SHG17140.1"/>
    </source>
</evidence>
<dbReference type="STRING" id="1206085.SAMN05443575_1571"/>
<proteinExistence type="predicted"/>
<dbReference type="Gene3D" id="1.10.357.10">
    <property type="entry name" value="Tetracycline Repressor, domain 2"/>
    <property type="match status" value="1"/>
</dbReference>
<dbReference type="InterPro" id="IPR009057">
    <property type="entry name" value="Homeodomain-like_sf"/>
</dbReference>
<dbReference type="Pfam" id="PF00440">
    <property type="entry name" value="TetR_N"/>
    <property type="match status" value="1"/>
</dbReference>
<dbReference type="AlphaFoldDB" id="A0A1M5HMH4"/>
<dbReference type="InterPro" id="IPR036271">
    <property type="entry name" value="Tet_transcr_reg_TetR-rel_C_sf"/>
</dbReference>
<evidence type="ECO:0000313" key="8">
    <source>
        <dbReference type="Proteomes" id="UP000186132"/>
    </source>
</evidence>
<name>A0A1M5HMH4_9ACTN</name>
<dbReference type="Pfam" id="PF21597">
    <property type="entry name" value="TetR_C_43"/>
    <property type="match status" value="1"/>
</dbReference>
<evidence type="ECO:0000256" key="4">
    <source>
        <dbReference type="PROSITE-ProRule" id="PRU00335"/>
    </source>
</evidence>
<reference evidence="7 8" key="1">
    <citation type="submission" date="2016-11" db="EMBL/GenBank/DDBJ databases">
        <authorList>
            <person name="Jaros S."/>
            <person name="Januszkiewicz K."/>
            <person name="Wedrychowicz H."/>
        </authorList>
    </citation>
    <scope>NUCLEOTIDE SEQUENCE [LARGE SCALE GENOMIC DNA]</scope>
    <source>
        <strain evidence="7 8">DSM 45627</strain>
    </source>
</reference>
<feature type="compositionally biased region" description="Acidic residues" evidence="5">
    <location>
        <begin position="7"/>
        <end position="17"/>
    </location>
</feature>
<keyword evidence="8" id="KW-1185">Reference proteome</keyword>
<protein>
    <submittedName>
        <fullName evidence="7">Transcriptional regulator, TetR family</fullName>
    </submittedName>
</protein>
<dbReference type="OrthoDB" id="3192968at2"/>
<dbReference type="InterPro" id="IPR049445">
    <property type="entry name" value="TetR_SbtR-like_C"/>
</dbReference>
<dbReference type="PANTHER" id="PTHR30055">
    <property type="entry name" value="HTH-TYPE TRANSCRIPTIONAL REGULATOR RUTR"/>
    <property type="match status" value="1"/>
</dbReference>
<feature type="domain" description="HTH tetR-type" evidence="6">
    <location>
        <begin position="30"/>
        <end position="89"/>
    </location>
</feature>
<dbReference type="InterPro" id="IPR023772">
    <property type="entry name" value="DNA-bd_HTH_TetR-type_CS"/>
</dbReference>
<evidence type="ECO:0000256" key="3">
    <source>
        <dbReference type="ARBA" id="ARBA00023163"/>
    </source>
</evidence>
<evidence type="ECO:0000256" key="5">
    <source>
        <dbReference type="SAM" id="MobiDB-lite"/>
    </source>
</evidence>
<gene>
    <name evidence="7" type="ORF">SAMN05443575_1571</name>
</gene>
<organism evidence="7 8">
    <name type="scientific">Jatrophihabitans endophyticus</name>
    <dbReference type="NCBI Taxonomy" id="1206085"/>
    <lineage>
        <taxon>Bacteria</taxon>
        <taxon>Bacillati</taxon>
        <taxon>Actinomycetota</taxon>
        <taxon>Actinomycetes</taxon>
        <taxon>Jatrophihabitantales</taxon>
        <taxon>Jatrophihabitantaceae</taxon>
        <taxon>Jatrophihabitans</taxon>
    </lineage>
</organism>
<dbReference type="PROSITE" id="PS50977">
    <property type="entry name" value="HTH_TETR_2"/>
    <property type="match status" value="1"/>
</dbReference>
<dbReference type="Proteomes" id="UP000186132">
    <property type="component" value="Unassembled WGS sequence"/>
</dbReference>
<sequence length="236" mass="25444">MTTVNDDVTESTDEDTVLDGASRPLRKDALRNRQALLAAGREVFAERGLDASLDDIAHRAGLGVGTAYRHFGNKHELARAIFTAAVDDVIALAEQAAADADPWSGLVRFLEGAAAAQAADRGLREVMMGFHDELETTRINNALTTSLNQLVTAAKAKGQLREDAEASDVGVVVLMLCTVADVFGDYSSNLWRRYLPILLDGLRPGGVLPEPPLDDELVREAFASHKQRLAGRAPRV</sequence>
<dbReference type="GO" id="GO:0003700">
    <property type="term" value="F:DNA-binding transcription factor activity"/>
    <property type="evidence" value="ECO:0007669"/>
    <property type="project" value="TreeGrafter"/>
</dbReference>
<dbReference type="SUPFAM" id="SSF48498">
    <property type="entry name" value="Tetracyclin repressor-like, C-terminal domain"/>
    <property type="match status" value="1"/>
</dbReference>
<dbReference type="GO" id="GO:0000976">
    <property type="term" value="F:transcription cis-regulatory region binding"/>
    <property type="evidence" value="ECO:0007669"/>
    <property type="project" value="TreeGrafter"/>
</dbReference>
<dbReference type="PANTHER" id="PTHR30055:SF234">
    <property type="entry name" value="HTH-TYPE TRANSCRIPTIONAL REGULATOR BETI"/>
    <property type="match status" value="1"/>
</dbReference>
<dbReference type="SUPFAM" id="SSF46689">
    <property type="entry name" value="Homeodomain-like"/>
    <property type="match status" value="1"/>
</dbReference>
<dbReference type="PRINTS" id="PR00455">
    <property type="entry name" value="HTHTETR"/>
</dbReference>
<feature type="region of interest" description="Disordered" evidence="5">
    <location>
        <begin position="1"/>
        <end position="20"/>
    </location>
</feature>
<keyword evidence="3" id="KW-0804">Transcription</keyword>
<dbReference type="InterPro" id="IPR050109">
    <property type="entry name" value="HTH-type_TetR-like_transc_reg"/>
</dbReference>
<keyword evidence="1" id="KW-0805">Transcription regulation</keyword>